<dbReference type="Proteomes" id="UP000325315">
    <property type="component" value="Unassembled WGS sequence"/>
</dbReference>
<dbReference type="PANTHER" id="PTHR45835:SF99">
    <property type="entry name" value="CHROMO DOMAIN-CONTAINING PROTEIN-RELATED"/>
    <property type="match status" value="1"/>
</dbReference>
<name>A0A5B6VNS0_9ROSI</name>
<organism evidence="1 2">
    <name type="scientific">Gossypium australe</name>
    <dbReference type="NCBI Taxonomy" id="47621"/>
    <lineage>
        <taxon>Eukaryota</taxon>
        <taxon>Viridiplantae</taxon>
        <taxon>Streptophyta</taxon>
        <taxon>Embryophyta</taxon>
        <taxon>Tracheophyta</taxon>
        <taxon>Spermatophyta</taxon>
        <taxon>Magnoliopsida</taxon>
        <taxon>eudicotyledons</taxon>
        <taxon>Gunneridae</taxon>
        <taxon>Pentapetalae</taxon>
        <taxon>rosids</taxon>
        <taxon>malvids</taxon>
        <taxon>Malvales</taxon>
        <taxon>Malvaceae</taxon>
        <taxon>Malvoideae</taxon>
        <taxon>Gossypium</taxon>
    </lineage>
</organism>
<evidence type="ECO:0000313" key="1">
    <source>
        <dbReference type="EMBL" id="KAA3470674.1"/>
    </source>
</evidence>
<sequence length="183" mass="21645">MRTSTIGHWSTDFVKQKKCYLGDSGSINELLLKLAEVYIHEIIRLHDVPVPIIFDQGPHFTLRFWKQLYVSLNLNFDGNVFLPLFEFMYNKSFQSSIIMAPYVALYGRWCRTPLCWSHLSEKKMIGPELIWEEEDMIKLGRSILKKEIEYALDDKLFLKFLSVEKDLTVWSQKKAKSRVYWAI</sequence>
<dbReference type="AlphaFoldDB" id="A0A5B6VNS0"/>
<reference evidence="2" key="1">
    <citation type="journal article" date="2019" name="Plant Biotechnol. J.">
        <title>Genome sequencing of the Australian wild diploid species Gossypium australe highlights disease resistance and delayed gland morphogenesis.</title>
        <authorList>
            <person name="Cai Y."/>
            <person name="Cai X."/>
            <person name="Wang Q."/>
            <person name="Wang P."/>
            <person name="Zhang Y."/>
            <person name="Cai C."/>
            <person name="Xu Y."/>
            <person name="Wang K."/>
            <person name="Zhou Z."/>
            <person name="Wang C."/>
            <person name="Geng S."/>
            <person name="Li B."/>
            <person name="Dong Q."/>
            <person name="Hou Y."/>
            <person name="Wang H."/>
            <person name="Ai P."/>
            <person name="Liu Z."/>
            <person name="Yi F."/>
            <person name="Sun M."/>
            <person name="An G."/>
            <person name="Cheng J."/>
            <person name="Zhang Y."/>
            <person name="Shi Q."/>
            <person name="Xie Y."/>
            <person name="Shi X."/>
            <person name="Chang Y."/>
            <person name="Huang F."/>
            <person name="Chen Y."/>
            <person name="Hong S."/>
            <person name="Mi L."/>
            <person name="Sun Q."/>
            <person name="Zhang L."/>
            <person name="Zhou B."/>
            <person name="Peng R."/>
            <person name="Zhang X."/>
            <person name="Liu F."/>
        </authorList>
    </citation>
    <scope>NUCLEOTIDE SEQUENCE [LARGE SCALE GENOMIC DNA]</scope>
    <source>
        <strain evidence="2">cv. PA1801</strain>
    </source>
</reference>
<dbReference type="EMBL" id="SMMG02000006">
    <property type="protein sequence ID" value="KAA3470674.1"/>
    <property type="molecule type" value="Genomic_DNA"/>
</dbReference>
<gene>
    <name evidence="1" type="ORF">EPI10_016363</name>
</gene>
<keyword evidence="2" id="KW-1185">Reference proteome</keyword>
<dbReference type="PANTHER" id="PTHR45835">
    <property type="entry name" value="YALI0A06105P"/>
    <property type="match status" value="1"/>
</dbReference>
<proteinExistence type="predicted"/>
<dbReference type="OrthoDB" id="116216at2759"/>
<evidence type="ECO:0000313" key="2">
    <source>
        <dbReference type="Proteomes" id="UP000325315"/>
    </source>
</evidence>
<protein>
    <submittedName>
        <fullName evidence="1">DNA/RNA polymerases superfamily protein</fullName>
    </submittedName>
</protein>
<comment type="caution">
    <text evidence="1">The sequence shown here is derived from an EMBL/GenBank/DDBJ whole genome shotgun (WGS) entry which is preliminary data.</text>
</comment>
<accession>A0A5B6VNS0</accession>